<dbReference type="Pfam" id="PF13640">
    <property type="entry name" value="2OG-FeII_Oxy_3"/>
    <property type="match status" value="1"/>
</dbReference>
<dbReference type="AlphaFoldDB" id="A0A812YZB4"/>
<evidence type="ECO:0000256" key="4">
    <source>
        <dbReference type="ARBA" id="ARBA00023002"/>
    </source>
</evidence>
<evidence type="ECO:0000313" key="7">
    <source>
        <dbReference type="EMBL" id="CAE7803782.1"/>
    </source>
</evidence>
<keyword evidence="5" id="KW-0408">Iron</keyword>
<feature type="domain" description="Prolyl 4-hydroxylase alpha subunit" evidence="6">
    <location>
        <begin position="88"/>
        <end position="270"/>
    </location>
</feature>
<dbReference type="GO" id="GO:0005783">
    <property type="term" value="C:endoplasmic reticulum"/>
    <property type="evidence" value="ECO:0007669"/>
    <property type="project" value="TreeGrafter"/>
</dbReference>
<dbReference type="InterPro" id="IPR006620">
    <property type="entry name" value="Pro_4_hyd_alph"/>
</dbReference>
<keyword evidence="4" id="KW-0560">Oxidoreductase</keyword>
<reference evidence="7" key="1">
    <citation type="submission" date="2021-02" db="EMBL/GenBank/DDBJ databases">
        <authorList>
            <person name="Dougan E. K."/>
            <person name="Rhodes N."/>
            <person name="Thang M."/>
            <person name="Chan C."/>
        </authorList>
    </citation>
    <scope>NUCLEOTIDE SEQUENCE</scope>
</reference>
<gene>
    <name evidence="7" type="primary">P4H11</name>
    <name evidence="7" type="ORF">SNEC2469_LOCUS23750</name>
</gene>
<dbReference type="GO" id="GO:0004656">
    <property type="term" value="F:procollagen-proline 4-dioxygenase activity"/>
    <property type="evidence" value="ECO:0007669"/>
    <property type="project" value="TreeGrafter"/>
</dbReference>
<dbReference type="InterPro" id="IPR045054">
    <property type="entry name" value="P4HA-like"/>
</dbReference>
<evidence type="ECO:0000256" key="3">
    <source>
        <dbReference type="ARBA" id="ARBA00022964"/>
    </source>
</evidence>
<dbReference type="Gene3D" id="2.60.120.620">
    <property type="entry name" value="q2cbj1_9rhob like domain"/>
    <property type="match status" value="1"/>
</dbReference>
<dbReference type="PANTHER" id="PTHR10869">
    <property type="entry name" value="PROLYL 4-HYDROXYLASE ALPHA SUBUNIT"/>
    <property type="match status" value="1"/>
</dbReference>
<dbReference type="EMBL" id="CAJNJA010044692">
    <property type="protein sequence ID" value="CAE7803782.1"/>
    <property type="molecule type" value="Genomic_DNA"/>
</dbReference>
<protein>
    <submittedName>
        <fullName evidence="7">P4H11 protein</fullName>
    </submittedName>
</protein>
<proteinExistence type="predicted"/>
<dbReference type="GO" id="GO:0005506">
    <property type="term" value="F:iron ion binding"/>
    <property type="evidence" value="ECO:0007669"/>
    <property type="project" value="InterPro"/>
</dbReference>
<sequence>EPQTSAFEVSALAGRPGGNKAISPADGASPHLSERRLLTELQRTSSFQISVFDRLEDGALDEPTQSSEEQVGAMTLRKDQLQIVHADPAVILIPNLWSPEACERLIFTAKCSDWAARPKGTGVGSIGLVKRFNNVSELHHRNADVNLPDYVHRCRYGAEALVRKLFRDLTGVLGVGGTDARVYTAEYPQVVRYERGQRFDLHQDAFAWEQAHEDGYQRHATLLVYLNTVGLGGSTRFPELAVDVQPQRGQASRMQPDACCYLLGIARMSRK</sequence>
<name>A0A812YZB4_9DINO</name>
<dbReference type="SMART" id="SM00702">
    <property type="entry name" value="P4Hc"/>
    <property type="match status" value="1"/>
</dbReference>
<evidence type="ECO:0000256" key="5">
    <source>
        <dbReference type="ARBA" id="ARBA00023004"/>
    </source>
</evidence>
<dbReference type="InterPro" id="IPR044862">
    <property type="entry name" value="Pro_4_hyd_alph_FE2OG_OXY"/>
</dbReference>
<comment type="cofactor">
    <cofactor evidence="1">
        <name>L-ascorbate</name>
        <dbReference type="ChEBI" id="CHEBI:38290"/>
    </cofactor>
</comment>
<evidence type="ECO:0000313" key="8">
    <source>
        <dbReference type="Proteomes" id="UP000601435"/>
    </source>
</evidence>
<dbReference type="PANTHER" id="PTHR10869:SF229">
    <property type="entry name" value="PROLYL 4-HYDROXYLASE ALPHA SUBUNIT DOMAIN-CONTAINING PROTEIN"/>
    <property type="match status" value="1"/>
</dbReference>
<accession>A0A812YZB4</accession>
<dbReference type="OrthoDB" id="4356at2759"/>
<comment type="caution">
    <text evidence="7">The sequence shown here is derived from an EMBL/GenBank/DDBJ whole genome shotgun (WGS) entry which is preliminary data.</text>
</comment>
<keyword evidence="3" id="KW-0223">Dioxygenase</keyword>
<organism evidence="7 8">
    <name type="scientific">Symbiodinium necroappetens</name>
    <dbReference type="NCBI Taxonomy" id="1628268"/>
    <lineage>
        <taxon>Eukaryota</taxon>
        <taxon>Sar</taxon>
        <taxon>Alveolata</taxon>
        <taxon>Dinophyceae</taxon>
        <taxon>Suessiales</taxon>
        <taxon>Symbiodiniaceae</taxon>
        <taxon>Symbiodinium</taxon>
    </lineage>
</organism>
<evidence type="ECO:0000256" key="1">
    <source>
        <dbReference type="ARBA" id="ARBA00001961"/>
    </source>
</evidence>
<evidence type="ECO:0000256" key="2">
    <source>
        <dbReference type="ARBA" id="ARBA00022723"/>
    </source>
</evidence>
<keyword evidence="8" id="KW-1185">Reference proteome</keyword>
<feature type="non-terminal residue" evidence="7">
    <location>
        <position position="1"/>
    </location>
</feature>
<dbReference type="GO" id="GO:0031418">
    <property type="term" value="F:L-ascorbic acid binding"/>
    <property type="evidence" value="ECO:0007669"/>
    <property type="project" value="InterPro"/>
</dbReference>
<dbReference type="Proteomes" id="UP000601435">
    <property type="component" value="Unassembled WGS sequence"/>
</dbReference>
<evidence type="ECO:0000259" key="6">
    <source>
        <dbReference type="SMART" id="SM00702"/>
    </source>
</evidence>
<keyword evidence="2" id="KW-0479">Metal-binding</keyword>